<organism evidence="1 2">
    <name type="scientific">Pseudanabaena catenata USMAC16</name>
    <dbReference type="NCBI Taxonomy" id="1855837"/>
    <lineage>
        <taxon>Bacteria</taxon>
        <taxon>Bacillati</taxon>
        <taxon>Cyanobacteriota</taxon>
        <taxon>Cyanophyceae</taxon>
        <taxon>Pseudanabaenales</taxon>
        <taxon>Pseudanabaenaceae</taxon>
        <taxon>Pseudanabaena</taxon>
    </lineage>
</organism>
<dbReference type="Pfam" id="PF10792">
    <property type="entry name" value="DUF2605"/>
    <property type="match status" value="1"/>
</dbReference>
<comment type="caution">
    <text evidence="1">The sequence shown here is derived from an EMBL/GenBank/DDBJ whole genome shotgun (WGS) entry which is preliminary data.</text>
</comment>
<keyword evidence="2" id="KW-1185">Reference proteome</keyword>
<dbReference type="InterPro" id="IPR019728">
    <property type="entry name" value="DUF2605"/>
</dbReference>
<evidence type="ECO:0000313" key="1">
    <source>
        <dbReference type="EMBL" id="MDG3496532.1"/>
    </source>
</evidence>
<dbReference type="AlphaFoldDB" id="A0A9X4MC24"/>
<gene>
    <name evidence="1" type="ORF">FEV09_18485</name>
</gene>
<sequence>MSNTASPDPEMLRKLLEPLLEDFTYWFDRSQKLLSNERIDFLSEKDQKSLLERVENALKEVAVSVSLFRATGHQVGVDMTTMKPWHQLLMECQAVGMRYYRNQVI</sequence>
<reference evidence="1" key="1">
    <citation type="submission" date="2019-05" db="EMBL/GenBank/DDBJ databases">
        <title>Whole genome sequencing of Pseudanabaena catenata USMAC16.</title>
        <authorList>
            <person name="Khan Z."/>
            <person name="Omar W.M."/>
            <person name="Convey P."/>
            <person name="Merican F."/>
            <person name="Najimudin N."/>
        </authorList>
    </citation>
    <scope>NUCLEOTIDE SEQUENCE</scope>
    <source>
        <strain evidence="1">USMAC16</strain>
    </source>
</reference>
<dbReference type="Proteomes" id="UP001152872">
    <property type="component" value="Unassembled WGS sequence"/>
</dbReference>
<evidence type="ECO:0000313" key="2">
    <source>
        <dbReference type="Proteomes" id="UP001152872"/>
    </source>
</evidence>
<dbReference type="EMBL" id="VBTY01000195">
    <property type="protein sequence ID" value="MDG3496532.1"/>
    <property type="molecule type" value="Genomic_DNA"/>
</dbReference>
<protein>
    <submittedName>
        <fullName evidence="1">DUF2605 domain-containing protein</fullName>
    </submittedName>
</protein>
<name>A0A9X4MC24_9CYAN</name>
<dbReference type="RefSeq" id="WP_009628715.1">
    <property type="nucleotide sequence ID" value="NZ_VBTY01000195.1"/>
</dbReference>
<proteinExistence type="predicted"/>
<accession>A0A9X4MC24</accession>